<feature type="transmembrane region" description="Helical" evidence="15">
    <location>
        <begin position="436"/>
        <end position="459"/>
    </location>
</feature>
<dbReference type="OrthoDB" id="546820at2759"/>
<evidence type="ECO:0000256" key="11">
    <source>
        <dbReference type="ARBA" id="ARBA00023180"/>
    </source>
</evidence>
<dbReference type="PANTHER" id="PTHR45897">
    <property type="entry name" value="HIGH-AFFINITY CHOLINE TRANSPORTER 1"/>
    <property type="match status" value="1"/>
</dbReference>
<evidence type="ECO:0000256" key="7">
    <source>
        <dbReference type="ARBA" id="ARBA00022989"/>
    </source>
</evidence>
<keyword evidence="7 15" id="KW-1133">Transmembrane helix</keyword>
<dbReference type="AlphaFoldDB" id="A0A8S4BAN7"/>
<comment type="caution">
    <text evidence="16">The sequence shown here is derived from an EMBL/GenBank/DDBJ whole genome shotgun (WGS) entry which is preliminary data.</text>
</comment>
<dbReference type="InterPro" id="IPR052244">
    <property type="entry name" value="Choline_transporter"/>
</dbReference>
<dbReference type="PANTHER" id="PTHR45897:SF5">
    <property type="entry name" value="HIGH AFFINITY CHOLINE TRANSPORTER 1"/>
    <property type="match status" value="1"/>
</dbReference>
<feature type="transmembrane region" description="Helical" evidence="15">
    <location>
        <begin position="276"/>
        <end position="294"/>
    </location>
</feature>
<dbReference type="Pfam" id="PF00474">
    <property type="entry name" value="SSF"/>
    <property type="match status" value="2"/>
</dbReference>
<keyword evidence="17" id="KW-1185">Reference proteome</keyword>
<evidence type="ECO:0000256" key="14">
    <source>
        <dbReference type="SAM" id="MobiDB-lite"/>
    </source>
</evidence>
<organism evidence="16 17">
    <name type="scientific">Menidia menidia</name>
    <name type="common">Atlantic silverside</name>
    <dbReference type="NCBI Taxonomy" id="238744"/>
    <lineage>
        <taxon>Eukaryota</taxon>
        <taxon>Metazoa</taxon>
        <taxon>Chordata</taxon>
        <taxon>Craniata</taxon>
        <taxon>Vertebrata</taxon>
        <taxon>Euteleostomi</taxon>
        <taxon>Actinopterygii</taxon>
        <taxon>Neopterygii</taxon>
        <taxon>Teleostei</taxon>
        <taxon>Neoteleostei</taxon>
        <taxon>Acanthomorphata</taxon>
        <taxon>Ovalentaria</taxon>
        <taxon>Atherinomorphae</taxon>
        <taxon>Atheriniformes</taxon>
        <taxon>Atherinopsidae</taxon>
        <taxon>Menidiinae</taxon>
        <taxon>Menidia</taxon>
    </lineage>
</organism>
<dbReference type="Proteomes" id="UP000677803">
    <property type="component" value="Unassembled WGS sequence"/>
</dbReference>
<comment type="similarity">
    <text evidence="2 13">Belongs to the sodium:solute symporter (SSF) (TC 2.A.21) family.</text>
</comment>
<dbReference type="GO" id="GO:0005307">
    <property type="term" value="F:choline:sodium symporter activity"/>
    <property type="evidence" value="ECO:0007669"/>
    <property type="project" value="TreeGrafter"/>
</dbReference>
<feature type="compositionally biased region" description="Basic and acidic residues" evidence="14">
    <location>
        <begin position="562"/>
        <end position="577"/>
    </location>
</feature>
<dbReference type="CDD" id="cd11474">
    <property type="entry name" value="SLC5sbd_CHT"/>
    <property type="match status" value="1"/>
</dbReference>
<dbReference type="Gene3D" id="1.20.1730.10">
    <property type="entry name" value="Sodium/glucose cotransporter"/>
    <property type="match status" value="1"/>
</dbReference>
<keyword evidence="9" id="KW-0406">Ion transport</keyword>
<protein>
    <submittedName>
        <fullName evidence="16">(Atlantic silverside) hypothetical protein</fullName>
    </submittedName>
</protein>
<evidence type="ECO:0000256" key="10">
    <source>
        <dbReference type="ARBA" id="ARBA00023136"/>
    </source>
</evidence>
<evidence type="ECO:0000256" key="9">
    <source>
        <dbReference type="ARBA" id="ARBA00023065"/>
    </source>
</evidence>
<keyword evidence="8" id="KW-0915">Sodium</keyword>
<evidence type="ECO:0000256" key="12">
    <source>
        <dbReference type="ARBA" id="ARBA00023201"/>
    </source>
</evidence>
<dbReference type="GO" id="GO:0008292">
    <property type="term" value="P:acetylcholine biosynthetic process"/>
    <property type="evidence" value="ECO:0007669"/>
    <property type="project" value="TreeGrafter"/>
</dbReference>
<evidence type="ECO:0000256" key="13">
    <source>
        <dbReference type="RuleBase" id="RU362091"/>
    </source>
</evidence>
<dbReference type="InterPro" id="IPR001734">
    <property type="entry name" value="Na/solute_symporter"/>
</dbReference>
<comment type="subcellular location">
    <subcellularLocation>
        <location evidence="1">Membrane</location>
        <topology evidence="1">Multi-pass membrane protein</topology>
    </subcellularLocation>
</comment>
<feature type="transmembrane region" description="Helical" evidence="15">
    <location>
        <begin position="6"/>
        <end position="25"/>
    </location>
</feature>
<feature type="transmembrane region" description="Helical" evidence="15">
    <location>
        <begin position="512"/>
        <end position="533"/>
    </location>
</feature>
<keyword evidence="10 15" id="KW-0472">Membrane</keyword>
<feature type="transmembrane region" description="Helical" evidence="15">
    <location>
        <begin position="411"/>
        <end position="430"/>
    </location>
</feature>
<keyword evidence="6" id="KW-0530">Neurotransmitter biosynthesis</keyword>
<keyword evidence="5" id="KW-0769">Symport</keyword>
<dbReference type="PROSITE" id="PS50283">
    <property type="entry name" value="NA_SOLUT_SYMP_3"/>
    <property type="match status" value="1"/>
</dbReference>
<keyword evidence="3" id="KW-0813">Transport</keyword>
<gene>
    <name evidence="16" type="ORF">MMEN_LOCUS14061</name>
</gene>
<dbReference type="InterPro" id="IPR038377">
    <property type="entry name" value="Na/Glc_symporter_sf"/>
</dbReference>
<feature type="transmembrane region" description="Helical" evidence="15">
    <location>
        <begin position="126"/>
        <end position="151"/>
    </location>
</feature>
<feature type="transmembrane region" description="Helical" evidence="15">
    <location>
        <begin position="53"/>
        <end position="78"/>
    </location>
</feature>
<evidence type="ECO:0000256" key="2">
    <source>
        <dbReference type="ARBA" id="ARBA00006434"/>
    </source>
</evidence>
<evidence type="ECO:0000256" key="1">
    <source>
        <dbReference type="ARBA" id="ARBA00004141"/>
    </source>
</evidence>
<keyword evidence="4 15" id="KW-0812">Transmembrane</keyword>
<dbReference type="EMBL" id="CAJRST010017779">
    <property type="protein sequence ID" value="CAG5945424.1"/>
    <property type="molecule type" value="Genomic_DNA"/>
</dbReference>
<evidence type="ECO:0000256" key="15">
    <source>
        <dbReference type="SAM" id="Phobius"/>
    </source>
</evidence>
<feature type="transmembrane region" description="Helical" evidence="15">
    <location>
        <begin position="84"/>
        <end position="105"/>
    </location>
</feature>
<evidence type="ECO:0000256" key="4">
    <source>
        <dbReference type="ARBA" id="ARBA00022692"/>
    </source>
</evidence>
<keyword evidence="12" id="KW-0739">Sodium transport</keyword>
<evidence type="ECO:0000313" key="17">
    <source>
        <dbReference type="Proteomes" id="UP000677803"/>
    </source>
</evidence>
<feature type="transmembrane region" description="Helical" evidence="15">
    <location>
        <begin position="191"/>
        <end position="210"/>
    </location>
</feature>
<keyword evidence="11" id="KW-0325">Glycoprotein</keyword>
<feature type="transmembrane region" description="Helical" evidence="15">
    <location>
        <begin position="163"/>
        <end position="184"/>
    </location>
</feature>
<evidence type="ECO:0000256" key="6">
    <source>
        <dbReference type="ARBA" id="ARBA00022979"/>
    </source>
</evidence>
<sequence length="592" mass="64347">MALNVPGVIAVVLFYLLILGTGVWASQKSRRAERLSDSSRTEVVLLGDRNISLVVGIFTMTATWVGGGFILGVAEAVYNPKMGLIWALMPLQYSLSFIIGGLFFAKPMRDRKYVTMMDPFQEKYGRVLSGALVLPCLLVDVLWVSCTLLGLGATMSVILDLPYIYSAWISAAVAIVYTLLGGLYSVAYTDVIQLALAFFSLWLCVPFLLLNKTSVDIAQTAFRPVFQEPWVGTLDKDSAWKWIDDFLMLGLGSVSFQSFHQRTLSAASSATAQRTCYAAAFVIAVLGIPPAIRLGDLDPFRKRWQLLDACSQTSRSWKRFLSSDFPIEVDNWNLTAYGLPAPHARGEHSLVLPLTLQYLTPPYISIVGIGAVAAAVMSSTDSGLLSATSVFSSNIYKNVLRSQASDVEMQWVIRVSVVVVGLVGTSITFYTNSTLVLWILGADVSYTLMFPHLVSMLFCKTTNGYGAAAGYVAGAALRVLLGEEALGIPVVLRLPGCTLEDGVYVQKSPVRTVSMLCTLLTILGFSWLALFIFSRGLLPEEWDVFNVKRGGAVPTEDAAAQDLREEGGGDTDRDENGNGRGIALRKLEPAGL</sequence>
<name>A0A8S4BAN7_9TELE</name>
<proteinExistence type="inferred from homology"/>
<evidence type="ECO:0000256" key="5">
    <source>
        <dbReference type="ARBA" id="ARBA00022847"/>
    </source>
</evidence>
<evidence type="ECO:0000256" key="3">
    <source>
        <dbReference type="ARBA" id="ARBA00022448"/>
    </source>
</evidence>
<accession>A0A8S4BAN7</accession>
<evidence type="ECO:0000313" key="16">
    <source>
        <dbReference type="EMBL" id="CAG5945424.1"/>
    </source>
</evidence>
<reference evidence="16" key="1">
    <citation type="submission" date="2021-05" db="EMBL/GenBank/DDBJ databases">
        <authorList>
            <person name="Tigano A."/>
        </authorList>
    </citation>
    <scope>NUCLEOTIDE SEQUENCE</scope>
</reference>
<evidence type="ECO:0000256" key="8">
    <source>
        <dbReference type="ARBA" id="ARBA00023053"/>
    </source>
</evidence>
<feature type="region of interest" description="Disordered" evidence="14">
    <location>
        <begin position="557"/>
        <end position="581"/>
    </location>
</feature>
<dbReference type="GO" id="GO:0005886">
    <property type="term" value="C:plasma membrane"/>
    <property type="evidence" value="ECO:0007669"/>
    <property type="project" value="TreeGrafter"/>
</dbReference>